<evidence type="ECO:0000256" key="1">
    <source>
        <dbReference type="ARBA" id="ARBA00022737"/>
    </source>
</evidence>
<dbReference type="GO" id="GO:0051059">
    <property type="term" value="F:NF-kappaB binding"/>
    <property type="evidence" value="ECO:0007669"/>
    <property type="project" value="TreeGrafter"/>
</dbReference>
<keyword evidence="5" id="KW-1185">Reference proteome</keyword>
<reference evidence="4 5" key="1">
    <citation type="submission" date="2019-03" db="EMBL/GenBank/DDBJ databases">
        <title>Deep-cultivation of Planctomycetes and their phenomic and genomic characterization uncovers novel biology.</title>
        <authorList>
            <person name="Wiegand S."/>
            <person name="Jogler M."/>
            <person name="Boedeker C."/>
            <person name="Pinto D."/>
            <person name="Vollmers J."/>
            <person name="Rivas-Marin E."/>
            <person name="Kohn T."/>
            <person name="Peeters S.H."/>
            <person name="Heuer A."/>
            <person name="Rast P."/>
            <person name="Oberbeckmann S."/>
            <person name="Bunk B."/>
            <person name="Jeske O."/>
            <person name="Meyerdierks A."/>
            <person name="Storesund J.E."/>
            <person name="Kallscheuer N."/>
            <person name="Luecker S."/>
            <person name="Lage O.M."/>
            <person name="Pohl T."/>
            <person name="Merkel B.J."/>
            <person name="Hornburger P."/>
            <person name="Mueller R.-W."/>
            <person name="Bruemmer F."/>
            <person name="Labrenz M."/>
            <person name="Spormann A.M."/>
            <person name="Op den Camp H."/>
            <person name="Overmann J."/>
            <person name="Amann R."/>
            <person name="Jetten M.S.M."/>
            <person name="Mascher T."/>
            <person name="Medema M.H."/>
            <person name="Devos D.P."/>
            <person name="Kaster A.-K."/>
            <person name="Ovreas L."/>
            <person name="Rohde M."/>
            <person name="Galperin M.Y."/>
            <person name="Jogler C."/>
        </authorList>
    </citation>
    <scope>NUCLEOTIDE SEQUENCE [LARGE SCALE GENOMIC DNA]</scope>
    <source>
        <strain evidence="4 5">Enr17</strain>
    </source>
</reference>
<evidence type="ECO:0000313" key="4">
    <source>
        <dbReference type="EMBL" id="QDV51381.1"/>
    </source>
</evidence>
<dbReference type="PANTHER" id="PTHR46680">
    <property type="entry name" value="NF-KAPPA-B INHIBITOR ALPHA"/>
    <property type="match status" value="1"/>
</dbReference>
<dbReference type="EMBL" id="CP037452">
    <property type="protein sequence ID" value="QDV51381.1"/>
    <property type="molecule type" value="Genomic_DNA"/>
</dbReference>
<keyword evidence="2 3" id="KW-0040">ANK repeat</keyword>
<dbReference type="KEGG" id="gfm:Enr17x_34370"/>
<dbReference type="PROSITE" id="PS50297">
    <property type="entry name" value="ANK_REP_REGION"/>
    <property type="match status" value="1"/>
</dbReference>
<proteinExistence type="predicted"/>
<dbReference type="GO" id="GO:0071356">
    <property type="term" value="P:cellular response to tumor necrosis factor"/>
    <property type="evidence" value="ECO:0007669"/>
    <property type="project" value="TreeGrafter"/>
</dbReference>
<evidence type="ECO:0000313" key="5">
    <source>
        <dbReference type="Proteomes" id="UP000318313"/>
    </source>
</evidence>
<dbReference type="Gene3D" id="1.25.40.20">
    <property type="entry name" value="Ankyrin repeat-containing domain"/>
    <property type="match status" value="1"/>
</dbReference>
<dbReference type="InterPro" id="IPR051070">
    <property type="entry name" value="NF-kappa-B_inhibitor"/>
</dbReference>
<feature type="repeat" description="ANK" evidence="3">
    <location>
        <begin position="97"/>
        <end position="129"/>
    </location>
</feature>
<evidence type="ECO:0000256" key="3">
    <source>
        <dbReference type="PROSITE-ProRule" id="PRU00023"/>
    </source>
</evidence>
<gene>
    <name evidence="4" type="ORF">Enr17x_34370</name>
</gene>
<dbReference type="PANTHER" id="PTHR46680:SF3">
    <property type="entry name" value="NF-KAPPA-B INHIBITOR CACTUS"/>
    <property type="match status" value="1"/>
</dbReference>
<dbReference type="Proteomes" id="UP000318313">
    <property type="component" value="Chromosome"/>
</dbReference>
<dbReference type="SUPFAM" id="SSF48403">
    <property type="entry name" value="Ankyrin repeat"/>
    <property type="match status" value="1"/>
</dbReference>
<dbReference type="OrthoDB" id="844699at2"/>
<name>A0A518IE51_9PLAN</name>
<dbReference type="PROSITE" id="PS50088">
    <property type="entry name" value="ANK_REPEAT"/>
    <property type="match status" value="1"/>
</dbReference>
<sequence>MCVPGKRVGLLSAVLALCVLVSPHVLLMAQESKDAATKPVPGEELPDLEARLRAVKGMEKQAGEDQLSLHELVRQEKYAAVIGRIRAGADLSALDEQGQAPLHIAITERQITMSLILVNNGADIHQKNQQNLTPLDLVKQDSDPESAAEMISLLEKRFALVKAGKHKVPRPERTRPVSVWLEPLKAHHAKLKKIDERFRILGAMQTLPPKKDVKQQGELLVAAAQAACAYLDQYSNTNRGPRRGLFEERELVREMRAMMERSTIILQQLSQLQMPQDKDAGYAARSRSVAHEAVLFYLKQEVEEKLDQEGLGAFIKSEHLQMFRDRSTQQIEKSMKGYLDQQLQQVIGIRLNDMKSLQAAARAKVRNEIKAQVAKLVMNISSYHLVIRFAQDVVLELLEEKLWPKIREELRPKGNLEARTRASVATLEKSYEELAELSNQDPTTLDLREASKVLRRAEGREKAMKYLLKDAKKAKRQDLLDELETTQNMLNLRYNLVTYQFMLREDNQVAEQVKDENTIMKGLLEVARYLVGHISDSNLVLLGVDSPRTTSSFTIFPTVMEFDQKGYQREQLSRPDITVKKKRYYKVWEKEYVVRSRLKGRTLYSYRFWRPARGGQMMSRMGNDAWICGMTPGMHVVQARVVTLDGEIYDFEYELEVRPLSKRDQDLINYAYQKVKKERANFTRADSAEEKARVARYYSGALTSLMYTLMRYGGEKSCEVQRFLDECNAVASFMLKGEPDEGRTLEAQYIKTMAAMCHICKQRGTPEFFEKAKQYTAQAEKVQARPGLRKTQEMAGCYDALKQMSVTIFNDVAEGRNYHEKSIQAKLNAGIRLFDIDWLRSEFPKQIKVPEKTKEVTSKE</sequence>
<dbReference type="GO" id="GO:0005829">
    <property type="term" value="C:cytosol"/>
    <property type="evidence" value="ECO:0007669"/>
    <property type="project" value="TreeGrafter"/>
</dbReference>
<keyword evidence="1" id="KW-0677">Repeat</keyword>
<organism evidence="4 5">
    <name type="scientific">Gimesia fumaroli</name>
    <dbReference type="NCBI Taxonomy" id="2527976"/>
    <lineage>
        <taxon>Bacteria</taxon>
        <taxon>Pseudomonadati</taxon>
        <taxon>Planctomycetota</taxon>
        <taxon>Planctomycetia</taxon>
        <taxon>Planctomycetales</taxon>
        <taxon>Planctomycetaceae</taxon>
        <taxon>Gimesia</taxon>
    </lineage>
</organism>
<dbReference type="InterPro" id="IPR002110">
    <property type="entry name" value="Ankyrin_rpt"/>
</dbReference>
<accession>A0A518IE51</accession>
<dbReference type="RefSeq" id="WP_145310554.1">
    <property type="nucleotide sequence ID" value="NZ_CP037452.1"/>
</dbReference>
<dbReference type="InterPro" id="IPR036770">
    <property type="entry name" value="Ankyrin_rpt-contain_sf"/>
</dbReference>
<dbReference type="AlphaFoldDB" id="A0A518IE51"/>
<protein>
    <submittedName>
        <fullName evidence="4">Uncharacterized protein</fullName>
    </submittedName>
</protein>
<evidence type="ECO:0000256" key="2">
    <source>
        <dbReference type="ARBA" id="ARBA00023043"/>
    </source>
</evidence>